<sequence length="174" mass="18139">MTVDRPRPRGNRGRLALGAGLAVAALGCGGAFVHAQSTDASAPRAQAGEGAQAQRPERSEMDEELAHELAAALDVTPSELLSAVDSVRAGQIHYGGGWAETVNVQHRELAHALGLEPGQLRQAFGGVHADDDDDSAQRARLVECLDEAVAEGELSADDRGHVLKAHDLGLLGTD</sequence>
<protein>
    <submittedName>
        <fullName evidence="2">Uncharacterized protein</fullName>
    </submittedName>
</protein>
<dbReference type="PATRIC" id="fig|1121362.3.peg.2005"/>
<reference evidence="2 3" key="1">
    <citation type="journal article" date="2012" name="Stand. Genomic Sci.">
        <title>Genome sequence of the halotolerant bacterium Corynebacterium halotolerans type strain YIM 70093(T) (= DSM 44683(T)).</title>
        <authorList>
            <person name="Ruckert C."/>
            <person name="Albersmeier A."/>
            <person name="Al-Dilaimi A."/>
            <person name="Niehaus K."/>
            <person name="Szczepanowski R."/>
            <person name="Kalinowski J."/>
        </authorList>
    </citation>
    <scope>NUCLEOTIDE SEQUENCE [LARGE SCALE GENOMIC DNA]</scope>
    <source>
        <strain evidence="2">YIM 70093</strain>
    </source>
</reference>
<feature type="compositionally biased region" description="Low complexity" evidence="1">
    <location>
        <begin position="42"/>
        <end position="54"/>
    </location>
</feature>
<dbReference type="STRING" id="1121362.A605_09910"/>
<dbReference type="eggNOG" id="ENOG503037K">
    <property type="taxonomic scope" value="Bacteria"/>
</dbReference>
<dbReference type="RefSeq" id="WP_015401403.1">
    <property type="nucleotide sequence ID" value="NC_020302.1"/>
</dbReference>
<evidence type="ECO:0000313" key="2">
    <source>
        <dbReference type="EMBL" id="AGF72984.1"/>
    </source>
</evidence>
<dbReference type="KEGG" id="chn:A605_09910"/>
<organism evidence="2 3">
    <name type="scientific">Corynebacterium halotolerans YIM 70093 = DSM 44683</name>
    <dbReference type="NCBI Taxonomy" id="1121362"/>
    <lineage>
        <taxon>Bacteria</taxon>
        <taxon>Bacillati</taxon>
        <taxon>Actinomycetota</taxon>
        <taxon>Actinomycetes</taxon>
        <taxon>Mycobacteriales</taxon>
        <taxon>Corynebacteriaceae</taxon>
        <taxon>Corynebacterium</taxon>
    </lineage>
</organism>
<dbReference type="HOGENOM" id="CLU_1537505_0_0_11"/>
<dbReference type="Proteomes" id="UP000011723">
    <property type="component" value="Chromosome"/>
</dbReference>
<feature type="region of interest" description="Disordered" evidence="1">
    <location>
        <begin position="39"/>
        <end position="61"/>
    </location>
</feature>
<dbReference type="PROSITE" id="PS51257">
    <property type="entry name" value="PROKAR_LIPOPROTEIN"/>
    <property type="match status" value="1"/>
</dbReference>
<proteinExistence type="predicted"/>
<accession>M1MZ81</accession>
<keyword evidence="3" id="KW-1185">Reference proteome</keyword>
<evidence type="ECO:0000256" key="1">
    <source>
        <dbReference type="SAM" id="MobiDB-lite"/>
    </source>
</evidence>
<evidence type="ECO:0000313" key="3">
    <source>
        <dbReference type="Proteomes" id="UP000011723"/>
    </source>
</evidence>
<dbReference type="AlphaFoldDB" id="M1MZ81"/>
<gene>
    <name evidence="2" type="ORF">A605_09910</name>
</gene>
<dbReference type="EMBL" id="CP003697">
    <property type="protein sequence ID" value="AGF72984.1"/>
    <property type="molecule type" value="Genomic_DNA"/>
</dbReference>
<name>M1MZ81_9CORY</name>